<feature type="region of interest" description="Disordered" evidence="1">
    <location>
        <begin position="39"/>
        <end position="58"/>
    </location>
</feature>
<gene>
    <name evidence="2" type="ORF">AVDCRST_MAG40-3177</name>
</gene>
<evidence type="ECO:0000313" key="2">
    <source>
        <dbReference type="EMBL" id="CAA9356030.1"/>
    </source>
</evidence>
<feature type="non-terminal residue" evidence="2">
    <location>
        <position position="1"/>
    </location>
</feature>
<protein>
    <submittedName>
        <fullName evidence="2">Uncharacterized protein</fullName>
    </submittedName>
</protein>
<evidence type="ECO:0000256" key="1">
    <source>
        <dbReference type="SAM" id="MobiDB-lite"/>
    </source>
</evidence>
<proteinExistence type="predicted"/>
<dbReference type="AlphaFoldDB" id="A0A6J4MES9"/>
<organism evidence="2">
    <name type="scientific">uncultured Gemmatimonadaceae bacterium</name>
    <dbReference type="NCBI Taxonomy" id="246130"/>
    <lineage>
        <taxon>Bacteria</taxon>
        <taxon>Pseudomonadati</taxon>
        <taxon>Gemmatimonadota</taxon>
        <taxon>Gemmatimonadia</taxon>
        <taxon>Gemmatimonadales</taxon>
        <taxon>Gemmatimonadaceae</taxon>
        <taxon>environmental samples</taxon>
    </lineage>
</organism>
<reference evidence="2" key="1">
    <citation type="submission" date="2020-02" db="EMBL/GenBank/DDBJ databases">
        <authorList>
            <person name="Meier V. D."/>
        </authorList>
    </citation>
    <scope>NUCLEOTIDE SEQUENCE</scope>
    <source>
        <strain evidence="2">AVDCRST_MAG40</strain>
    </source>
</reference>
<accession>A0A6J4MES9</accession>
<name>A0A6J4MES9_9BACT</name>
<sequence length="74" mass="8401">GVYGRDLRPWFERHVGGTEDVPWDETLALAGLRLTDDGRVEERPDATPAQRRVRDGWLAGPRAARLAVPDRPRR</sequence>
<dbReference type="EMBL" id="CADCTX010000872">
    <property type="protein sequence ID" value="CAA9356030.1"/>
    <property type="molecule type" value="Genomic_DNA"/>
</dbReference>